<dbReference type="SUPFAM" id="SSF53383">
    <property type="entry name" value="PLP-dependent transferases"/>
    <property type="match status" value="1"/>
</dbReference>
<organism evidence="7">
    <name type="scientific">Salinivibrio costicola subsp. yaniae</name>
    <dbReference type="NCBI Taxonomy" id="453152"/>
    <lineage>
        <taxon>Bacteria</taxon>
        <taxon>Pseudomonadati</taxon>
        <taxon>Pseudomonadota</taxon>
        <taxon>Gammaproteobacteria</taxon>
        <taxon>Vibrionales</taxon>
        <taxon>Vibrionaceae</taxon>
        <taxon>Salinivibrio</taxon>
    </lineage>
</organism>
<keyword evidence="4" id="KW-0808">Transferase</keyword>
<dbReference type="AlphaFoldDB" id="D4NW07"/>
<dbReference type="PANTHER" id="PTHR43552">
    <property type="entry name" value="DIAMINOBUTYRATE--2-OXOGLUTARATE AMINOTRANSFERASE"/>
    <property type="match status" value="1"/>
</dbReference>
<dbReference type="InterPro" id="IPR005814">
    <property type="entry name" value="Aminotrans_3"/>
</dbReference>
<comment type="cofactor">
    <cofactor evidence="1">
        <name>pyridoxal 5'-phosphate</name>
        <dbReference type="ChEBI" id="CHEBI:597326"/>
    </cofactor>
</comment>
<dbReference type="InterPro" id="IPR015424">
    <property type="entry name" value="PyrdxlP-dep_Trfase"/>
</dbReference>
<dbReference type="InterPro" id="IPR004637">
    <property type="entry name" value="Dat"/>
</dbReference>
<dbReference type="GO" id="GO:0008483">
    <property type="term" value="F:transaminase activity"/>
    <property type="evidence" value="ECO:0007669"/>
    <property type="project" value="UniProtKB-KW"/>
</dbReference>
<dbReference type="InterPro" id="IPR015421">
    <property type="entry name" value="PyrdxlP-dep_Trfase_major"/>
</dbReference>
<proteinExistence type="inferred from homology"/>
<feature type="non-terminal residue" evidence="7">
    <location>
        <position position="419"/>
    </location>
</feature>
<dbReference type="PANTHER" id="PTHR43552:SF1">
    <property type="entry name" value="DIAMINOBUTYRATE--2-OXOGLUTARATE AMINOTRANSFERASE"/>
    <property type="match status" value="1"/>
</dbReference>
<feature type="non-terminal residue" evidence="7">
    <location>
        <position position="1"/>
    </location>
</feature>
<gene>
    <name evidence="7" type="primary">etcB</name>
</gene>
<evidence type="ECO:0000256" key="5">
    <source>
        <dbReference type="ARBA" id="ARBA00022898"/>
    </source>
</evidence>
<dbReference type="Gene3D" id="3.90.1150.10">
    <property type="entry name" value="Aspartate Aminotransferase, domain 1"/>
    <property type="match status" value="1"/>
</dbReference>
<protein>
    <submittedName>
        <fullName evidence="7">Ectoine synthase</fullName>
    </submittedName>
</protein>
<reference evidence="7" key="1">
    <citation type="journal article" date="2010" name="Can. J. Microbiol.">
        <title>Accumulation and role of compatible solutes in fast-growing Salinivibrio costicola subsp. yaniae.</title>
        <authorList>
            <person name="Zhu D."/>
            <person name="Zhang W."/>
            <person name="Zhang Q."/>
            <person name="Nagata S."/>
        </authorList>
    </citation>
    <scope>NUCLEOTIDE SEQUENCE</scope>
</reference>
<evidence type="ECO:0000256" key="4">
    <source>
        <dbReference type="ARBA" id="ARBA00022679"/>
    </source>
</evidence>
<comment type="similarity">
    <text evidence="2 6">Belongs to the class-III pyridoxal-phosphate-dependent aminotransferase family.</text>
</comment>
<keyword evidence="5 6" id="KW-0663">Pyridoxal phosphate</keyword>
<sequence length="419" mass="45218">TQNQVRMQSEVRSYSRAFPVMSSRRARPALLMEEGAEYNAFLARACTLNSAHNNPHLTLALRAYIALHAIDNGLVLWSAPKRVFPENPEEVFVMQRGQVCKMHLLAPTAIIGVEAAIRLVRVAKAHLNIVSFTNGFHCVPMGAVGTTGNGKCREATAGVRTQAGYIRRYEGYLGRSADTLHYFQKRLAVMSGGLDVLAAAIALDGAGRVGINVAGLPWLKRLEIIGRARDILLIRDDIAAWLQTTGKSINFEHAIITPEILANSKPAPGLCLPFARGVMCRVPVNLIPGLFIDAIPAYTLPFDSGGGGTRQYSTAVNLDPEVKSEALIDAERLNMNVLWLSENAYRTYAPALGLMPAIDVGSADIGVMSTRLAFENGVIIQTGAHAGYAIMSRSRVTITAVAQVGRLDSHATSAKQAFS</sequence>
<dbReference type="InterPro" id="IPR015422">
    <property type="entry name" value="PyrdxlP-dep_Trfase_small"/>
</dbReference>
<evidence type="ECO:0000256" key="1">
    <source>
        <dbReference type="ARBA" id="ARBA00001933"/>
    </source>
</evidence>
<keyword evidence="3" id="KW-0032">Aminotransferase</keyword>
<evidence type="ECO:0000313" key="7">
    <source>
        <dbReference type="EMBL" id="ADD82467.1"/>
    </source>
</evidence>
<dbReference type="Gene3D" id="3.40.640.10">
    <property type="entry name" value="Type I PLP-dependent aspartate aminotransferase-like (Major domain)"/>
    <property type="match status" value="1"/>
</dbReference>
<dbReference type="Pfam" id="PF00202">
    <property type="entry name" value="Aminotran_3"/>
    <property type="match status" value="1"/>
</dbReference>
<evidence type="ECO:0000256" key="2">
    <source>
        <dbReference type="ARBA" id="ARBA00008954"/>
    </source>
</evidence>
<dbReference type="GO" id="GO:0030170">
    <property type="term" value="F:pyridoxal phosphate binding"/>
    <property type="evidence" value="ECO:0007669"/>
    <property type="project" value="InterPro"/>
</dbReference>
<evidence type="ECO:0000256" key="3">
    <source>
        <dbReference type="ARBA" id="ARBA00022576"/>
    </source>
</evidence>
<name>D4NW07_SALCS</name>
<accession>D4NW07</accession>
<evidence type="ECO:0000256" key="6">
    <source>
        <dbReference type="RuleBase" id="RU003560"/>
    </source>
</evidence>
<dbReference type="EMBL" id="GU324094">
    <property type="protein sequence ID" value="ADD82467.1"/>
    <property type="molecule type" value="Genomic_DNA"/>
</dbReference>